<comment type="caution">
    <text evidence="11">The sequence shown here is derived from an EMBL/GenBank/DDBJ whole genome shotgun (WGS) entry which is preliminary data.</text>
</comment>
<dbReference type="InterPro" id="IPR018165">
    <property type="entry name" value="Ala-tRNA-synth_IIc_core"/>
</dbReference>
<dbReference type="InterPro" id="IPR009000">
    <property type="entry name" value="Transl_B-barrel_sf"/>
</dbReference>
<evidence type="ECO:0000256" key="3">
    <source>
        <dbReference type="ARBA" id="ARBA00022555"/>
    </source>
</evidence>
<evidence type="ECO:0000256" key="6">
    <source>
        <dbReference type="ARBA" id="ARBA00022840"/>
    </source>
</evidence>
<dbReference type="EC" id="6.1.1.7" evidence="2"/>
<dbReference type="GO" id="GO:0002161">
    <property type="term" value="F:aminoacyl-tRNA deacylase activity"/>
    <property type="evidence" value="ECO:0007669"/>
    <property type="project" value="TreeGrafter"/>
</dbReference>
<evidence type="ECO:0000256" key="4">
    <source>
        <dbReference type="ARBA" id="ARBA00022598"/>
    </source>
</evidence>
<evidence type="ECO:0000313" key="11">
    <source>
        <dbReference type="EMBL" id="KAK9129318.1"/>
    </source>
</evidence>
<dbReference type="Pfam" id="PF01411">
    <property type="entry name" value="tRNA-synt_2c"/>
    <property type="match status" value="3"/>
</dbReference>
<dbReference type="GO" id="GO:0006419">
    <property type="term" value="P:alanyl-tRNA aminoacylation"/>
    <property type="evidence" value="ECO:0007669"/>
    <property type="project" value="InterPro"/>
</dbReference>
<proteinExistence type="inferred from homology"/>
<gene>
    <name evidence="11" type="ORF">Sjap_009805</name>
</gene>
<dbReference type="AlphaFoldDB" id="A0AAP0JAJ2"/>
<dbReference type="SUPFAM" id="SSF55681">
    <property type="entry name" value="Class II aaRS and biotin synthetases"/>
    <property type="match status" value="1"/>
</dbReference>
<dbReference type="EMBL" id="JBBNAE010000004">
    <property type="protein sequence ID" value="KAK9129318.1"/>
    <property type="molecule type" value="Genomic_DNA"/>
</dbReference>
<keyword evidence="3" id="KW-0820">tRNA-binding</keyword>
<dbReference type="PANTHER" id="PTHR11777">
    <property type="entry name" value="ALANYL-TRNA SYNTHETASE"/>
    <property type="match status" value="1"/>
</dbReference>
<evidence type="ECO:0000256" key="1">
    <source>
        <dbReference type="ARBA" id="ARBA00008429"/>
    </source>
</evidence>
<dbReference type="SUPFAM" id="SSF50447">
    <property type="entry name" value="Translation proteins"/>
    <property type="match status" value="1"/>
</dbReference>
<keyword evidence="7" id="KW-0694">RNA-binding</keyword>
<dbReference type="GO" id="GO:0004813">
    <property type="term" value="F:alanine-tRNA ligase activity"/>
    <property type="evidence" value="ECO:0007669"/>
    <property type="project" value="UniProtKB-EC"/>
</dbReference>
<accession>A0AAP0JAJ2</accession>
<dbReference type="SUPFAM" id="SSF55186">
    <property type="entry name" value="ThrRS/AlaRS common domain"/>
    <property type="match status" value="1"/>
</dbReference>
<protein>
    <recommendedName>
        <fullName evidence="2">alanine--tRNA ligase</fullName>
        <ecNumber evidence="2">6.1.1.7</ecNumber>
    </recommendedName>
</protein>
<dbReference type="SMART" id="SM00863">
    <property type="entry name" value="tRNA_SAD"/>
    <property type="match status" value="1"/>
</dbReference>
<keyword evidence="6" id="KW-0067">ATP-binding</keyword>
<reference evidence="11 12" key="1">
    <citation type="submission" date="2024-01" db="EMBL/GenBank/DDBJ databases">
        <title>Genome assemblies of Stephania.</title>
        <authorList>
            <person name="Yang L."/>
        </authorList>
    </citation>
    <scope>NUCLEOTIDE SEQUENCE [LARGE SCALE GENOMIC DNA]</scope>
    <source>
        <strain evidence="11">QJT</strain>
        <tissue evidence="11">Leaf</tissue>
    </source>
</reference>
<dbReference type="PROSITE" id="PS50860">
    <property type="entry name" value="AA_TRNA_LIGASE_II_ALA"/>
    <property type="match status" value="1"/>
</dbReference>
<dbReference type="InterPro" id="IPR018163">
    <property type="entry name" value="Thr/Ala-tRNA-synth_IIc_edit"/>
</dbReference>
<dbReference type="GO" id="GO:0000049">
    <property type="term" value="F:tRNA binding"/>
    <property type="evidence" value="ECO:0007669"/>
    <property type="project" value="UniProtKB-KW"/>
</dbReference>
<feature type="domain" description="Alanyl-transfer RNA synthetases family profile" evidence="10">
    <location>
        <begin position="48"/>
        <end position="352"/>
    </location>
</feature>
<evidence type="ECO:0000256" key="5">
    <source>
        <dbReference type="ARBA" id="ARBA00022741"/>
    </source>
</evidence>
<evidence type="ECO:0000313" key="12">
    <source>
        <dbReference type="Proteomes" id="UP001417504"/>
    </source>
</evidence>
<dbReference type="InterPro" id="IPR018164">
    <property type="entry name" value="Ala-tRNA-synth_IIc_N"/>
</dbReference>
<organism evidence="11 12">
    <name type="scientific">Stephania japonica</name>
    <dbReference type="NCBI Taxonomy" id="461633"/>
    <lineage>
        <taxon>Eukaryota</taxon>
        <taxon>Viridiplantae</taxon>
        <taxon>Streptophyta</taxon>
        <taxon>Embryophyta</taxon>
        <taxon>Tracheophyta</taxon>
        <taxon>Spermatophyta</taxon>
        <taxon>Magnoliopsida</taxon>
        <taxon>Ranunculales</taxon>
        <taxon>Menispermaceae</taxon>
        <taxon>Menispermoideae</taxon>
        <taxon>Cissampelideae</taxon>
        <taxon>Stephania</taxon>
    </lineage>
</organism>
<dbReference type="Proteomes" id="UP001417504">
    <property type="component" value="Unassembled WGS sequence"/>
</dbReference>
<keyword evidence="4" id="KW-0436">Ligase</keyword>
<sequence length="447" mass="49503">MPLADAKEAGAIAMFGDKYGDQNKKCIISICAHVSKETEEGEPKNSLVSGDSIRRKFLEFYASRGHKVLPSSSLVPDDPTVLLTIAEMLQFKPIFLGKAPRQVPRATTAQRCIQTNDVENVGRTARHHTFLFALPPERLWISVFEDDDEAFSVWHNEVGIPVERIKLMGEDDNFWTSGVTGPGPVDHAPRYIMFSIERGYSNVVPNNYESDLIYPIIEKAAQLAMVSYVEADDQTKTSLKEMLMRSQKVFLKLKFLGYNTLYSRAVIEGLLVNGSTVKEVSEGNDVEILLDSTPFYSESEGQIGDHGLLIVHLISLGILTLDSPSAFCDGLSADPSTSGGKDKLPEILRHLVYIDLFETSEVRVVEVPGVSMELCGGTHVSNTSELRGFKIMSQQGIASGVRRIEAVAGEAFIDYMNVRDFQMKHLCSVLKGGFLDRELCAMFTCFP</sequence>
<dbReference type="InterPro" id="IPR012947">
    <property type="entry name" value="tRNA_SAD"/>
</dbReference>
<comment type="similarity">
    <text evidence="1">Belongs to the class-II aminoacyl-tRNA synthetase family. Alax-L subfamily.</text>
</comment>
<evidence type="ECO:0000256" key="8">
    <source>
        <dbReference type="ARBA" id="ARBA00022917"/>
    </source>
</evidence>
<keyword evidence="9" id="KW-0030">Aminoacyl-tRNA synthetase</keyword>
<dbReference type="PANTHER" id="PTHR11777:SF9">
    <property type="entry name" value="ALANINE--TRNA LIGASE, CYTOPLASMIC"/>
    <property type="match status" value="1"/>
</dbReference>
<evidence type="ECO:0000256" key="2">
    <source>
        <dbReference type="ARBA" id="ARBA00013168"/>
    </source>
</evidence>
<dbReference type="Pfam" id="PF07973">
    <property type="entry name" value="tRNA_SAD"/>
    <property type="match status" value="1"/>
</dbReference>
<dbReference type="Gene3D" id="2.40.30.130">
    <property type="match status" value="1"/>
</dbReference>
<evidence type="ECO:0000256" key="7">
    <source>
        <dbReference type="ARBA" id="ARBA00022884"/>
    </source>
</evidence>
<keyword evidence="12" id="KW-1185">Reference proteome</keyword>
<keyword evidence="5" id="KW-0547">Nucleotide-binding</keyword>
<dbReference type="GO" id="GO:0005829">
    <property type="term" value="C:cytosol"/>
    <property type="evidence" value="ECO:0007669"/>
    <property type="project" value="TreeGrafter"/>
</dbReference>
<dbReference type="InterPro" id="IPR045864">
    <property type="entry name" value="aa-tRNA-synth_II/BPL/LPL"/>
</dbReference>
<evidence type="ECO:0000259" key="10">
    <source>
        <dbReference type="PROSITE" id="PS50860"/>
    </source>
</evidence>
<dbReference type="GO" id="GO:0005524">
    <property type="term" value="F:ATP binding"/>
    <property type="evidence" value="ECO:0007669"/>
    <property type="project" value="UniProtKB-KW"/>
</dbReference>
<dbReference type="Gene3D" id="3.30.930.10">
    <property type="entry name" value="Bira Bifunctional Protein, Domain 2"/>
    <property type="match status" value="2"/>
</dbReference>
<keyword evidence="8" id="KW-0648">Protein biosynthesis</keyword>
<name>A0AAP0JAJ2_9MAGN</name>
<dbReference type="InterPro" id="IPR050058">
    <property type="entry name" value="Ala-tRNA_ligase"/>
</dbReference>
<evidence type="ECO:0000256" key="9">
    <source>
        <dbReference type="ARBA" id="ARBA00023146"/>
    </source>
</evidence>
<dbReference type="Gene3D" id="3.30.980.10">
    <property type="entry name" value="Threonyl-trna Synthetase, Chain A, domain 2"/>
    <property type="match status" value="1"/>
</dbReference>